<dbReference type="EMBL" id="LR031873">
    <property type="protein sequence ID" value="VDD05224.1"/>
    <property type="molecule type" value="Genomic_DNA"/>
</dbReference>
<proteinExistence type="predicted"/>
<gene>
    <name evidence="1" type="ORF">BOLC4T22400H</name>
</gene>
<reference evidence="1" key="1">
    <citation type="submission" date="2018-11" db="EMBL/GenBank/DDBJ databases">
        <authorList>
            <consortium name="Genoscope - CEA"/>
            <person name="William W."/>
        </authorList>
    </citation>
    <scope>NUCLEOTIDE SEQUENCE</scope>
</reference>
<sequence>MKRLGWLSVCLNNPRLRKTGATKSQSICRRGFLRPIDSRARGLICTRLSIFCCGFATCLGELRRWNCCWDLVLEVYFGFPP</sequence>
<name>A0A3P6BVM1_BRAOL</name>
<evidence type="ECO:0000313" key="1">
    <source>
        <dbReference type="EMBL" id="VDD05224.1"/>
    </source>
</evidence>
<accession>A0A3P6BVM1</accession>
<dbReference type="AlphaFoldDB" id="A0A3P6BVM1"/>
<organism evidence="1">
    <name type="scientific">Brassica oleracea</name>
    <name type="common">Wild cabbage</name>
    <dbReference type="NCBI Taxonomy" id="3712"/>
    <lineage>
        <taxon>Eukaryota</taxon>
        <taxon>Viridiplantae</taxon>
        <taxon>Streptophyta</taxon>
        <taxon>Embryophyta</taxon>
        <taxon>Tracheophyta</taxon>
        <taxon>Spermatophyta</taxon>
        <taxon>Magnoliopsida</taxon>
        <taxon>eudicotyledons</taxon>
        <taxon>Gunneridae</taxon>
        <taxon>Pentapetalae</taxon>
        <taxon>rosids</taxon>
        <taxon>malvids</taxon>
        <taxon>Brassicales</taxon>
        <taxon>Brassicaceae</taxon>
        <taxon>Brassiceae</taxon>
        <taxon>Brassica</taxon>
    </lineage>
</organism>
<protein>
    <submittedName>
        <fullName evidence="1">Uncharacterized protein</fullName>
    </submittedName>
</protein>